<keyword evidence="2" id="KW-1134">Transmembrane beta strand</keyword>
<comment type="caution">
    <text evidence="5">The sequence shown here is derived from an EMBL/GenBank/DDBJ whole genome shotgun (WGS) entry which is preliminary data.</text>
</comment>
<evidence type="ECO:0000256" key="1">
    <source>
        <dbReference type="ARBA" id="ARBA00022729"/>
    </source>
</evidence>
<dbReference type="InterPro" id="IPR037066">
    <property type="entry name" value="Plug_dom_sf"/>
</dbReference>
<dbReference type="InterPro" id="IPR012910">
    <property type="entry name" value="Plug_dom"/>
</dbReference>
<feature type="signal peptide" evidence="3">
    <location>
        <begin position="1"/>
        <end position="20"/>
    </location>
</feature>
<dbReference type="PANTHER" id="PTHR30069">
    <property type="entry name" value="TONB-DEPENDENT OUTER MEMBRANE RECEPTOR"/>
    <property type="match status" value="1"/>
</dbReference>
<sequence>MRTAIILLIFAFAAFTVACSSVSSTVAGDNKNRPEGSVYDDNDYFTSLADYLHKVPGVNISGSGMVTIRGMNSFDTTYSPITPLFVIDGIAVGYSYNEANRMVHPLYIDYVKVLKGPDATIYGSRGGNGVIEIVTRKM</sequence>
<dbReference type="PROSITE" id="PS52016">
    <property type="entry name" value="TONB_DEPENDENT_REC_3"/>
    <property type="match status" value="1"/>
</dbReference>
<gene>
    <name evidence="5" type="ORF">L6773_04575</name>
</gene>
<accession>A0ABS9KAG6</accession>
<keyword evidence="2" id="KW-0998">Cell outer membrane</keyword>
<protein>
    <submittedName>
        <fullName evidence="5">TonB-dependent receptor plug domain-containing protein</fullName>
    </submittedName>
</protein>
<dbReference type="Gene3D" id="2.170.130.10">
    <property type="entry name" value="TonB-dependent receptor, plug domain"/>
    <property type="match status" value="1"/>
</dbReference>
<feature type="chain" id="PRO_5046701921" evidence="3">
    <location>
        <begin position="21"/>
        <end position="138"/>
    </location>
</feature>
<feature type="domain" description="TonB-dependent receptor plug" evidence="4">
    <location>
        <begin position="45"/>
        <end position="130"/>
    </location>
</feature>
<keyword evidence="2" id="KW-0812">Transmembrane</keyword>
<comment type="similarity">
    <text evidence="2">Belongs to the TonB-dependent receptor family.</text>
</comment>
<evidence type="ECO:0000313" key="6">
    <source>
        <dbReference type="Proteomes" id="UP001165366"/>
    </source>
</evidence>
<reference evidence="5" key="2">
    <citation type="submission" date="2024-05" db="EMBL/GenBank/DDBJ databases">
        <title>Rhodohalobacter halophilus gen. nov., sp. nov., a moderately halophilic member of the family Balneolaceae.</title>
        <authorList>
            <person name="Xia J."/>
        </authorList>
    </citation>
    <scope>NUCLEOTIDE SEQUENCE</scope>
    <source>
        <strain evidence="5">WB101</strain>
    </source>
</reference>
<dbReference type="Proteomes" id="UP001165366">
    <property type="component" value="Unassembled WGS sequence"/>
</dbReference>
<keyword evidence="2" id="KW-0472">Membrane</keyword>
<evidence type="ECO:0000256" key="2">
    <source>
        <dbReference type="PROSITE-ProRule" id="PRU01360"/>
    </source>
</evidence>
<keyword evidence="6" id="KW-1185">Reference proteome</keyword>
<dbReference type="SUPFAM" id="SSF56935">
    <property type="entry name" value="Porins"/>
    <property type="match status" value="1"/>
</dbReference>
<evidence type="ECO:0000313" key="5">
    <source>
        <dbReference type="EMBL" id="MCG2587826.1"/>
    </source>
</evidence>
<dbReference type="RefSeq" id="WP_237852670.1">
    <property type="nucleotide sequence ID" value="NZ_JAKLWS010000004.1"/>
</dbReference>
<dbReference type="Pfam" id="PF07715">
    <property type="entry name" value="Plug"/>
    <property type="match status" value="1"/>
</dbReference>
<keyword evidence="2" id="KW-0813">Transport</keyword>
<name>A0ABS9KAG6_9BACT</name>
<keyword evidence="5" id="KW-0675">Receptor</keyword>
<organism evidence="5 6">
    <name type="scientific">Rhodohalobacter sulfatireducens</name>
    <dbReference type="NCBI Taxonomy" id="2911366"/>
    <lineage>
        <taxon>Bacteria</taxon>
        <taxon>Pseudomonadati</taxon>
        <taxon>Balneolota</taxon>
        <taxon>Balneolia</taxon>
        <taxon>Balneolales</taxon>
        <taxon>Balneolaceae</taxon>
        <taxon>Rhodohalobacter</taxon>
    </lineage>
</organism>
<dbReference type="InterPro" id="IPR039426">
    <property type="entry name" value="TonB-dep_rcpt-like"/>
</dbReference>
<keyword evidence="1 3" id="KW-0732">Signal</keyword>
<proteinExistence type="inferred from homology"/>
<dbReference type="PROSITE" id="PS51257">
    <property type="entry name" value="PROKAR_LIPOPROTEIN"/>
    <property type="match status" value="1"/>
</dbReference>
<comment type="subcellular location">
    <subcellularLocation>
        <location evidence="2">Cell outer membrane</location>
        <topology evidence="2">Multi-pass membrane protein</topology>
    </subcellularLocation>
</comment>
<evidence type="ECO:0000256" key="3">
    <source>
        <dbReference type="SAM" id="SignalP"/>
    </source>
</evidence>
<dbReference type="EMBL" id="JAKLWS010000004">
    <property type="protein sequence ID" value="MCG2587826.1"/>
    <property type="molecule type" value="Genomic_DNA"/>
</dbReference>
<dbReference type="PANTHER" id="PTHR30069:SF29">
    <property type="entry name" value="HEMOGLOBIN AND HEMOGLOBIN-HAPTOGLOBIN-BINDING PROTEIN 1-RELATED"/>
    <property type="match status" value="1"/>
</dbReference>
<evidence type="ECO:0000259" key="4">
    <source>
        <dbReference type="Pfam" id="PF07715"/>
    </source>
</evidence>
<reference evidence="5" key="1">
    <citation type="submission" date="2022-01" db="EMBL/GenBank/DDBJ databases">
        <authorList>
            <person name="Wang Y."/>
        </authorList>
    </citation>
    <scope>NUCLEOTIDE SEQUENCE</scope>
    <source>
        <strain evidence="5">WB101</strain>
    </source>
</reference>